<name>A0A8H3A5Z4_9AGAM</name>
<organism evidence="1 2">
    <name type="scientific">Rhizoctonia solani</name>
    <dbReference type="NCBI Taxonomy" id="456999"/>
    <lineage>
        <taxon>Eukaryota</taxon>
        <taxon>Fungi</taxon>
        <taxon>Dikarya</taxon>
        <taxon>Basidiomycota</taxon>
        <taxon>Agaricomycotina</taxon>
        <taxon>Agaricomycetes</taxon>
        <taxon>Cantharellales</taxon>
        <taxon>Ceratobasidiaceae</taxon>
        <taxon>Rhizoctonia</taxon>
    </lineage>
</organism>
<proteinExistence type="predicted"/>
<dbReference type="EMBL" id="CAJMWS010000245">
    <property type="protein sequence ID" value="CAE6385565.1"/>
    <property type="molecule type" value="Genomic_DNA"/>
</dbReference>
<sequence>MIKLRFDKTDVFIQFLARQYVPFPIGLHHPPSVRWHGDYAQSLALLTEFFDHFLLRALPCKCGPVENRHVTRIEMELPEVGKVLQALNLGGRVSLDRGVKDKVKLTWLIKSTNRSRLKLAIRHDHMTLERAQ</sequence>
<comment type="caution">
    <text evidence="1">The sequence shown here is derived from an EMBL/GenBank/DDBJ whole genome shotgun (WGS) entry which is preliminary data.</text>
</comment>
<evidence type="ECO:0000313" key="2">
    <source>
        <dbReference type="Proteomes" id="UP000663846"/>
    </source>
</evidence>
<accession>A0A8H3A5Z4</accession>
<gene>
    <name evidence="1" type="ORF">RDB_LOCUS38855</name>
</gene>
<reference evidence="1" key="1">
    <citation type="submission" date="2021-01" db="EMBL/GenBank/DDBJ databases">
        <authorList>
            <person name="Kaushik A."/>
        </authorList>
    </citation>
    <scope>NUCLEOTIDE SEQUENCE</scope>
    <source>
        <strain evidence="1">AG1-1C</strain>
    </source>
</reference>
<evidence type="ECO:0000313" key="1">
    <source>
        <dbReference type="EMBL" id="CAE6385565.1"/>
    </source>
</evidence>
<protein>
    <submittedName>
        <fullName evidence="1">Uncharacterized protein</fullName>
    </submittedName>
</protein>
<dbReference type="AlphaFoldDB" id="A0A8H3A5Z4"/>
<dbReference type="Proteomes" id="UP000663846">
    <property type="component" value="Unassembled WGS sequence"/>
</dbReference>